<dbReference type="SUPFAM" id="SSF46785">
    <property type="entry name" value="Winged helix' DNA-binding domain"/>
    <property type="match status" value="2"/>
</dbReference>
<comment type="caution">
    <text evidence="5">The sequence shown here is derived from an EMBL/GenBank/DDBJ whole genome shotgun (WGS) entry which is preliminary data.</text>
</comment>
<dbReference type="InterPro" id="IPR036390">
    <property type="entry name" value="WH_DNA-bd_sf"/>
</dbReference>
<dbReference type="Proteomes" id="UP000320314">
    <property type="component" value="Unassembled WGS sequence"/>
</dbReference>
<protein>
    <submittedName>
        <fullName evidence="5">GntR family transcriptional regulator</fullName>
    </submittedName>
</protein>
<keyword evidence="2" id="KW-0238">DNA-binding</keyword>
<accession>A0A506U1T7</accession>
<dbReference type="PANTHER" id="PTHR43537:SF51">
    <property type="entry name" value="HTH-TYPE TRANSCRIPTIONAL REGULATOR LGOR-RELATED"/>
    <property type="match status" value="1"/>
</dbReference>
<dbReference type="GO" id="GO:0003700">
    <property type="term" value="F:DNA-binding transcription factor activity"/>
    <property type="evidence" value="ECO:0007669"/>
    <property type="project" value="InterPro"/>
</dbReference>
<evidence type="ECO:0000256" key="1">
    <source>
        <dbReference type="ARBA" id="ARBA00023015"/>
    </source>
</evidence>
<evidence type="ECO:0000256" key="2">
    <source>
        <dbReference type="ARBA" id="ARBA00023125"/>
    </source>
</evidence>
<dbReference type="AlphaFoldDB" id="A0A506U1T7"/>
<keyword evidence="1" id="KW-0805">Transcription regulation</keyword>
<organism evidence="5 6">
    <name type="scientific">Pararhizobium mangrovi</name>
    <dbReference type="NCBI Taxonomy" id="2590452"/>
    <lineage>
        <taxon>Bacteria</taxon>
        <taxon>Pseudomonadati</taxon>
        <taxon>Pseudomonadota</taxon>
        <taxon>Alphaproteobacteria</taxon>
        <taxon>Hyphomicrobiales</taxon>
        <taxon>Rhizobiaceae</taxon>
        <taxon>Rhizobium/Agrobacterium group</taxon>
        <taxon>Pararhizobium</taxon>
    </lineage>
</organism>
<gene>
    <name evidence="5" type="ORF">FJU11_11655</name>
</gene>
<feature type="domain" description="GntR C-terminal" evidence="4">
    <location>
        <begin position="156"/>
        <end position="284"/>
    </location>
</feature>
<keyword evidence="3" id="KW-0804">Transcription</keyword>
<dbReference type="PRINTS" id="PR00035">
    <property type="entry name" value="HTHGNTR"/>
</dbReference>
<proteinExistence type="predicted"/>
<dbReference type="InterPro" id="IPR011711">
    <property type="entry name" value="GntR_C"/>
</dbReference>
<dbReference type="PANTHER" id="PTHR43537">
    <property type="entry name" value="TRANSCRIPTIONAL REGULATOR, GNTR FAMILY"/>
    <property type="match status" value="1"/>
</dbReference>
<dbReference type="RefSeq" id="WP_141167235.1">
    <property type="nucleotide sequence ID" value="NZ_VHLH01000021.1"/>
</dbReference>
<dbReference type="InterPro" id="IPR000524">
    <property type="entry name" value="Tscrpt_reg_HTH_GntR"/>
</dbReference>
<dbReference type="SMART" id="SM00895">
    <property type="entry name" value="FCD"/>
    <property type="match status" value="1"/>
</dbReference>
<evidence type="ECO:0000256" key="3">
    <source>
        <dbReference type="ARBA" id="ARBA00023163"/>
    </source>
</evidence>
<evidence type="ECO:0000313" key="6">
    <source>
        <dbReference type="Proteomes" id="UP000320314"/>
    </source>
</evidence>
<dbReference type="Gene3D" id="1.10.10.10">
    <property type="entry name" value="Winged helix-like DNA-binding domain superfamily/Winged helix DNA-binding domain"/>
    <property type="match status" value="1"/>
</dbReference>
<evidence type="ECO:0000313" key="5">
    <source>
        <dbReference type="EMBL" id="TPW27416.1"/>
    </source>
</evidence>
<dbReference type="EMBL" id="VHLH01000021">
    <property type="protein sequence ID" value="TPW27416.1"/>
    <property type="molecule type" value="Genomic_DNA"/>
</dbReference>
<dbReference type="Gene3D" id="1.20.120.530">
    <property type="entry name" value="GntR ligand-binding domain-like"/>
    <property type="match status" value="1"/>
</dbReference>
<dbReference type="InterPro" id="IPR008920">
    <property type="entry name" value="TF_FadR/GntR_C"/>
</dbReference>
<dbReference type="SUPFAM" id="SSF48008">
    <property type="entry name" value="GntR ligand-binding domain-like"/>
    <property type="match status" value="1"/>
</dbReference>
<dbReference type="InterPro" id="IPR036388">
    <property type="entry name" value="WH-like_DNA-bd_sf"/>
</dbReference>
<reference evidence="5 6" key="1">
    <citation type="submission" date="2019-06" db="EMBL/GenBank/DDBJ databases">
        <authorList>
            <person name="Li M."/>
        </authorList>
    </citation>
    <scope>NUCLEOTIDE SEQUENCE [LARGE SCALE GENOMIC DNA]</scope>
    <source>
        <strain evidence="5 6">BGMRC6574</strain>
    </source>
</reference>
<dbReference type="Pfam" id="PF07729">
    <property type="entry name" value="FCD"/>
    <property type="match status" value="1"/>
</dbReference>
<keyword evidence="6" id="KW-1185">Reference proteome</keyword>
<evidence type="ECO:0000259" key="4">
    <source>
        <dbReference type="SMART" id="SM00895"/>
    </source>
</evidence>
<dbReference type="GO" id="GO:0003677">
    <property type="term" value="F:DNA binding"/>
    <property type="evidence" value="ECO:0007669"/>
    <property type="project" value="UniProtKB-KW"/>
</dbReference>
<sequence>MARKNTRFKNAYNALLELIGSEKERVLVSEHALADRLGVSRTVVRSVLAELDERGVIEWNGREKRVVRNPRRSDRFPDGELTSDSERFERPFLEWTLHRGLAPGAKLNVSELARRFSVTPLVVTSFLARLGRFGLVDHTGRGGWRLRGFTSDYAIELSQFRTMIELDAAVRFAELPEDHAVWLELDRLEADHRALLAHIEDAYRDFSVLDDRFHTLITDITGNRFVREFQEVISLVFHYHYQWNRHSERQRNEAAIREHLAYIEALRSRDAERIRHCACTHLTTARRTLLASLKPY</sequence>
<dbReference type="OrthoDB" id="9799812at2"/>
<name>A0A506U1T7_9HYPH</name>